<evidence type="ECO:0000313" key="1">
    <source>
        <dbReference type="Proteomes" id="UP000515158"/>
    </source>
</evidence>
<dbReference type="InParanoid" id="A0A6P9AH51"/>
<reference evidence="2" key="1">
    <citation type="submission" date="2025-08" db="UniProtKB">
        <authorList>
            <consortium name="RefSeq"/>
        </authorList>
    </citation>
    <scope>IDENTIFICATION</scope>
    <source>
        <tissue evidence="2">Total insect</tissue>
    </source>
</reference>
<name>A0A6P9AH51_THRPL</name>
<keyword evidence="1" id="KW-1185">Reference proteome</keyword>
<protein>
    <submittedName>
        <fullName evidence="2">Uncharacterized protein LOC117654309</fullName>
    </submittedName>
</protein>
<gene>
    <name evidence="2" type="primary">LOC117654309</name>
</gene>
<dbReference type="AlphaFoldDB" id="A0A6P9AH51"/>
<proteinExistence type="predicted"/>
<organism evidence="2">
    <name type="scientific">Thrips palmi</name>
    <name type="common">Melon thrips</name>
    <dbReference type="NCBI Taxonomy" id="161013"/>
    <lineage>
        <taxon>Eukaryota</taxon>
        <taxon>Metazoa</taxon>
        <taxon>Ecdysozoa</taxon>
        <taxon>Arthropoda</taxon>
        <taxon>Hexapoda</taxon>
        <taxon>Insecta</taxon>
        <taxon>Pterygota</taxon>
        <taxon>Neoptera</taxon>
        <taxon>Paraneoptera</taxon>
        <taxon>Thysanoptera</taxon>
        <taxon>Terebrantia</taxon>
        <taxon>Thripoidea</taxon>
        <taxon>Thripidae</taxon>
        <taxon>Thrips</taxon>
    </lineage>
</organism>
<dbReference type="RefSeq" id="XP_034256780.1">
    <property type="nucleotide sequence ID" value="XM_034400889.1"/>
</dbReference>
<dbReference type="Proteomes" id="UP000515158">
    <property type="component" value="Unplaced"/>
</dbReference>
<evidence type="ECO:0000313" key="2">
    <source>
        <dbReference type="RefSeq" id="XP_034256780.1"/>
    </source>
</evidence>
<dbReference type="KEGG" id="tpal:117654309"/>
<dbReference type="GeneID" id="117654309"/>
<accession>A0A6P9AH51</accession>
<sequence length="150" mass="16824">MGKNGVTYLSTNNSRGAPKKVILEVCIHKELLEQVFKDNSKTINEYTYVVHGGVHCSKETAIVTKFVKDVPICGEIVAIYGTAEKLAFVYTKLATQKYELSLNAFKVCHTEKVAVILAEDIAYRHHVVFIREVGANFVILPSKSYLSHKY</sequence>